<keyword evidence="7 10" id="KW-1133">Transmembrane helix</keyword>
<dbReference type="PANTHER" id="PTHR30081:SF8">
    <property type="entry name" value="PROTEIN TRANSLOCASE SUBUNIT SECF"/>
    <property type="match status" value="1"/>
</dbReference>
<dbReference type="GO" id="GO:0005886">
    <property type="term" value="C:plasma membrane"/>
    <property type="evidence" value="ECO:0007669"/>
    <property type="project" value="UniProtKB-SubCell"/>
</dbReference>
<feature type="domain" description="SSD" evidence="11">
    <location>
        <begin position="131"/>
        <end position="295"/>
    </location>
</feature>
<dbReference type="InterPro" id="IPR022646">
    <property type="entry name" value="SecD/SecF_CS"/>
</dbReference>
<evidence type="ECO:0000313" key="12">
    <source>
        <dbReference type="EMBL" id="PIR06259.1"/>
    </source>
</evidence>
<feature type="transmembrane region" description="Helical" evidence="10">
    <location>
        <begin position="246"/>
        <end position="264"/>
    </location>
</feature>
<dbReference type="InterPro" id="IPR000731">
    <property type="entry name" value="SSD"/>
</dbReference>
<dbReference type="GO" id="GO:0065002">
    <property type="term" value="P:intracellular protein transmembrane transport"/>
    <property type="evidence" value="ECO:0007669"/>
    <property type="project" value="UniProtKB-UniRule"/>
</dbReference>
<dbReference type="InterPro" id="IPR022645">
    <property type="entry name" value="SecD/SecF_bac"/>
</dbReference>
<dbReference type="AlphaFoldDB" id="A0A2H0NBI1"/>
<dbReference type="HAMAP" id="MF_01464_B">
    <property type="entry name" value="SecF_B"/>
    <property type="match status" value="1"/>
</dbReference>
<feature type="transmembrane region" description="Helical" evidence="10">
    <location>
        <begin position="270"/>
        <end position="296"/>
    </location>
</feature>
<evidence type="ECO:0000256" key="6">
    <source>
        <dbReference type="ARBA" id="ARBA00022927"/>
    </source>
</evidence>
<dbReference type="SUPFAM" id="SSF82866">
    <property type="entry name" value="Multidrug efflux transporter AcrB transmembrane domain"/>
    <property type="match status" value="1"/>
</dbReference>
<protein>
    <recommendedName>
        <fullName evidence="10">Protein-export membrane protein SecF</fullName>
    </recommendedName>
</protein>
<dbReference type="Gene3D" id="1.20.1640.10">
    <property type="entry name" value="Multidrug efflux transporter AcrB transmembrane domain"/>
    <property type="match status" value="1"/>
</dbReference>
<keyword evidence="5 10" id="KW-0812">Transmembrane</keyword>
<name>A0A2H0NBI1_9BACT</name>
<comment type="similarity">
    <text evidence="10">Belongs to the SecD/SecF family. SecF subfamily.</text>
</comment>
<dbReference type="Pfam" id="PF07549">
    <property type="entry name" value="Sec_GG"/>
    <property type="match status" value="1"/>
</dbReference>
<keyword evidence="9 10" id="KW-0472">Membrane</keyword>
<evidence type="ECO:0000256" key="10">
    <source>
        <dbReference type="HAMAP-Rule" id="MF_01464"/>
    </source>
</evidence>
<keyword evidence="3 10" id="KW-1003">Cell membrane</keyword>
<dbReference type="EMBL" id="PCWQ01000015">
    <property type="protein sequence ID" value="PIR06259.1"/>
    <property type="molecule type" value="Genomic_DNA"/>
</dbReference>
<feature type="transmembrane region" description="Helical" evidence="10">
    <location>
        <begin position="162"/>
        <end position="188"/>
    </location>
</feature>
<evidence type="ECO:0000256" key="8">
    <source>
        <dbReference type="ARBA" id="ARBA00023010"/>
    </source>
</evidence>
<dbReference type="Proteomes" id="UP000230564">
    <property type="component" value="Unassembled WGS sequence"/>
</dbReference>
<evidence type="ECO:0000256" key="5">
    <source>
        <dbReference type="ARBA" id="ARBA00022692"/>
    </source>
</evidence>
<comment type="subcellular location">
    <subcellularLocation>
        <location evidence="1 10">Cell membrane</location>
        <topology evidence="1 10">Multi-pass membrane protein</topology>
    </subcellularLocation>
</comment>
<dbReference type="PRINTS" id="PR01755">
    <property type="entry name" value="SECFTRNLCASE"/>
</dbReference>
<feature type="transmembrane region" description="Helical" evidence="10">
    <location>
        <begin position="194"/>
        <end position="215"/>
    </location>
</feature>
<sequence>MYNIIGKKKIWFTLSGTLMAASIIILLIWGLRLGIDFTGGSLLEISYQNQRPTIAQIEEQLADFNLQSLKIQPSGHNDFILRFEDIPEDTHQSILQKLEDIHLEGVEDNTLIENRFESIGPIIGHELKRKAIQAIIVVLIFIVLYIAYAFRKVSKPVASWKYGLSAIIALIHDILIVTGVFAVLGQLLGTEVDSLFVTALLTILGFSVHDTIVTFDRTRENLFKNHSQTFDEIVNISVNQTIIRSLNTSLTTLFVLLAIYIFGGETIKNFTLALILGVIIGTYSSIFVASPLLSIWNRKK</sequence>
<dbReference type="GO" id="GO:0015450">
    <property type="term" value="F:protein-transporting ATPase activity"/>
    <property type="evidence" value="ECO:0007669"/>
    <property type="project" value="InterPro"/>
</dbReference>
<gene>
    <name evidence="10 12" type="primary">secF</name>
    <name evidence="12" type="ORF">COV55_04450</name>
</gene>
<keyword evidence="6 10" id="KW-0653">Protein transport</keyword>
<evidence type="ECO:0000256" key="7">
    <source>
        <dbReference type="ARBA" id="ARBA00022989"/>
    </source>
</evidence>
<evidence type="ECO:0000256" key="3">
    <source>
        <dbReference type="ARBA" id="ARBA00022475"/>
    </source>
</evidence>
<feature type="transmembrane region" description="Helical" evidence="10">
    <location>
        <begin position="131"/>
        <end position="150"/>
    </location>
</feature>
<feature type="transmembrane region" description="Helical" evidence="10">
    <location>
        <begin position="12"/>
        <end position="31"/>
    </location>
</feature>
<dbReference type="PROSITE" id="PS50156">
    <property type="entry name" value="SSD"/>
    <property type="match status" value="1"/>
</dbReference>
<dbReference type="GO" id="GO:0043952">
    <property type="term" value="P:protein transport by the Sec complex"/>
    <property type="evidence" value="ECO:0007669"/>
    <property type="project" value="UniProtKB-UniRule"/>
</dbReference>
<comment type="function">
    <text evidence="10">Part of the Sec protein translocase complex. Interacts with the SecYEG preprotein conducting channel. SecDF uses the proton motive force (PMF) to complete protein translocation after the ATP-dependent function of SecA.</text>
</comment>
<proteinExistence type="inferred from homology"/>
<evidence type="ECO:0000256" key="9">
    <source>
        <dbReference type="ARBA" id="ARBA00023136"/>
    </source>
</evidence>
<evidence type="ECO:0000256" key="1">
    <source>
        <dbReference type="ARBA" id="ARBA00004651"/>
    </source>
</evidence>
<keyword evidence="2 10" id="KW-0813">Transport</keyword>
<dbReference type="GO" id="GO:0006605">
    <property type="term" value="P:protein targeting"/>
    <property type="evidence" value="ECO:0007669"/>
    <property type="project" value="UniProtKB-UniRule"/>
</dbReference>
<dbReference type="NCBIfam" id="TIGR00966">
    <property type="entry name" value="transloc_SecF"/>
    <property type="match status" value="1"/>
</dbReference>
<comment type="caution">
    <text evidence="12">The sequence shown here is derived from an EMBL/GenBank/DDBJ whole genome shotgun (WGS) entry which is preliminary data.</text>
</comment>
<evidence type="ECO:0000313" key="13">
    <source>
        <dbReference type="Proteomes" id="UP000230564"/>
    </source>
</evidence>
<dbReference type="InterPro" id="IPR048634">
    <property type="entry name" value="SecD_SecF_C"/>
</dbReference>
<evidence type="ECO:0000256" key="2">
    <source>
        <dbReference type="ARBA" id="ARBA00022448"/>
    </source>
</evidence>
<dbReference type="Pfam" id="PF02355">
    <property type="entry name" value="SecD_SecF_C"/>
    <property type="match status" value="1"/>
</dbReference>
<dbReference type="InterPro" id="IPR005665">
    <property type="entry name" value="SecF_bac"/>
</dbReference>
<comment type="subunit">
    <text evidence="10">Forms a complex with SecD. Part of the essential Sec protein translocation apparatus which comprises SecA, SecYEG and auxiliary proteins SecDF. Other proteins may also be involved.</text>
</comment>
<evidence type="ECO:0000259" key="11">
    <source>
        <dbReference type="PROSITE" id="PS50156"/>
    </source>
</evidence>
<organism evidence="12 13">
    <name type="scientific">Candidatus Komeilibacteria bacterium CG11_big_fil_rev_8_21_14_0_20_36_20</name>
    <dbReference type="NCBI Taxonomy" id="1974477"/>
    <lineage>
        <taxon>Bacteria</taxon>
        <taxon>Candidatus Komeiliibacteriota</taxon>
    </lineage>
</organism>
<dbReference type="InterPro" id="IPR022813">
    <property type="entry name" value="SecD/SecF_arch_bac"/>
</dbReference>
<evidence type="ECO:0000256" key="4">
    <source>
        <dbReference type="ARBA" id="ARBA00022519"/>
    </source>
</evidence>
<keyword evidence="4" id="KW-0997">Cell inner membrane</keyword>
<accession>A0A2H0NBI1</accession>
<dbReference type="PANTHER" id="PTHR30081">
    <property type="entry name" value="PROTEIN-EXPORT MEMBRANE PROTEIN SEC"/>
    <property type="match status" value="1"/>
</dbReference>
<keyword evidence="8 10" id="KW-0811">Translocation</keyword>
<reference evidence="12 13" key="1">
    <citation type="submission" date="2017-09" db="EMBL/GenBank/DDBJ databases">
        <title>Depth-based differentiation of microbial function through sediment-hosted aquifers and enrichment of novel symbionts in the deep terrestrial subsurface.</title>
        <authorList>
            <person name="Probst A.J."/>
            <person name="Ladd B."/>
            <person name="Jarett J.K."/>
            <person name="Geller-Mcgrath D.E."/>
            <person name="Sieber C.M."/>
            <person name="Emerson J.B."/>
            <person name="Anantharaman K."/>
            <person name="Thomas B.C."/>
            <person name="Malmstrom R."/>
            <person name="Stieglmeier M."/>
            <person name="Klingl A."/>
            <person name="Woyke T."/>
            <person name="Ryan C.M."/>
            <person name="Banfield J.F."/>
        </authorList>
    </citation>
    <scope>NUCLEOTIDE SEQUENCE [LARGE SCALE GENOMIC DNA]</scope>
    <source>
        <strain evidence="12">CG11_big_fil_rev_8_21_14_0_20_36_20</strain>
    </source>
</reference>